<evidence type="ECO:0000256" key="20">
    <source>
        <dbReference type="PROSITE-ProRule" id="PRU10141"/>
    </source>
</evidence>
<keyword evidence="9" id="KW-0479">Metal-binding</keyword>
<evidence type="ECO:0000256" key="2">
    <source>
        <dbReference type="ARBA" id="ARBA00004123"/>
    </source>
</evidence>
<feature type="domain" description="Protein kinase" evidence="22">
    <location>
        <begin position="5"/>
        <end position="257"/>
    </location>
</feature>
<dbReference type="GO" id="GO:0005524">
    <property type="term" value="F:ATP binding"/>
    <property type="evidence" value="ECO:0007669"/>
    <property type="project" value="UniProtKB-UniRule"/>
</dbReference>
<feature type="region of interest" description="Disordered" evidence="21">
    <location>
        <begin position="449"/>
        <end position="583"/>
    </location>
</feature>
<dbReference type="Pfam" id="PF00069">
    <property type="entry name" value="Pkinase"/>
    <property type="match status" value="1"/>
</dbReference>
<dbReference type="AlphaFoldDB" id="A0A8J2K4W7"/>
<evidence type="ECO:0000256" key="5">
    <source>
        <dbReference type="ARBA" id="ARBA00022481"/>
    </source>
</evidence>
<evidence type="ECO:0000313" key="24">
    <source>
        <dbReference type="Proteomes" id="UP000708208"/>
    </source>
</evidence>
<comment type="catalytic activity">
    <reaction evidence="16">
        <text>L-seryl-[protein] + ATP = O-phospho-L-seryl-[protein] + ADP + H(+)</text>
        <dbReference type="Rhea" id="RHEA:17989"/>
        <dbReference type="Rhea" id="RHEA-COMP:9863"/>
        <dbReference type="Rhea" id="RHEA-COMP:11604"/>
        <dbReference type="ChEBI" id="CHEBI:15378"/>
        <dbReference type="ChEBI" id="CHEBI:29999"/>
        <dbReference type="ChEBI" id="CHEBI:30616"/>
        <dbReference type="ChEBI" id="CHEBI:83421"/>
        <dbReference type="ChEBI" id="CHEBI:456216"/>
        <dbReference type="EC" id="2.7.11.1"/>
    </reaction>
</comment>
<evidence type="ECO:0000256" key="13">
    <source>
        <dbReference type="ARBA" id="ARBA00022842"/>
    </source>
</evidence>
<dbReference type="SMART" id="SM00220">
    <property type="entry name" value="S_TKc"/>
    <property type="match status" value="1"/>
</dbReference>
<accession>A0A8J2K4W7</accession>
<keyword evidence="13" id="KW-0460">Magnesium</keyword>
<keyword evidence="10 20" id="KW-0547">Nucleotide-binding</keyword>
<dbReference type="FunFam" id="3.30.200.20:FF:000003">
    <property type="entry name" value="Non-specific serine/threonine protein kinase"/>
    <property type="match status" value="1"/>
</dbReference>
<evidence type="ECO:0000256" key="15">
    <source>
        <dbReference type="ARBA" id="ARBA00047899"/>
    </source>
</evidence>
<evidence type="ECO:0000256" key="8">
    <source>
        <dbReference type="ARBA" id="ARBA00022679"/>
    </source>
</evidence>
<keyword evidence="6" id="KW-0723">Serine/threonine-protein kinase</keyword>
<comment type="similarity">
    <text evidence="3">Belongs to the protein kinase superfamily. CAMK Ser/Thr protein kinase family.</text>
</comment>
<dbReference type="OrthoDB" id="942095at2759"/>
<comment type="subcellular location">
    <subcellularLocation>
        <location evidence="2">Nucleus</location>
    </subcellularLocation>
</comment>
<dbReference type="GO" id="GO:0004674">
    <property type="term" value="F:protein serine/threonine kinase activity"/>
    <property type="evidence" value="ECO:0007669"/>
    <property type="project" value="UniProtKB-KW"/>
</dbReference>
<keyword evidence="12 20" id="KW-0067">ATP-binding</keyword>
<name>A0A8J2K4W7_9HEXA</name>
<comment type="function">
    <text evidence="17">May play a role in hematopoietic cell proliferation or differentiation. Potential mediator of neuronal apoptosis.</text>
</comment>
<feature type="region of interest" description="Disordered" evidence="21">
    <location>
        <begin position="347"/>
        <end position="401"/>
    </location>
</feature>
<feature type="compositionally biased region" description="Basic residues" evidence="21">
    <location>
        <begin position="472"/>
        <end position="487"/>
    </location>
</feature>
<protein>
    <recommendedName>
        <fullName evidence="18">SNF-related serine/threonine-protein kinase</fullName>
        <ecNumber evidence="4">2.7.11.1</ecNumber>
    </recommendedName>
    <alternativeName>
        <fullName evidence="19">SNF1-related kinase</fullName>
    </alternativeName>
</protein>
<evidence type="ECO:0000256" key="19">
    <source>
        <dbReference type="ARBA" id="ARBA00077142"/>
    </source>
</evidence>
<dbReference type="FunFam" id="1.10.510.10:FF:000166">
    <property type="entry name" value="SNF-related serine/threonine-protein kinase"/>
    <property type="match status" value="1"/>
</dbReference>
<comment type="cofactor">
    <cofactor evidence="1">
        <name>Mg(2+)</name>
        <dbReference type="ChEBI" id="CHEBI:18420"/>
    </cofactor>
</comment>
<evidence type="ECO:0000259" key="22">
    <source>
        <dbReference type="PROSITE" id="PS50011"/>
    </source>
</evidence>
<keyword evidence="7" id="KW-0597">Phosphoprotein</keyword>
<dbReference type="CDD" id="cd14074">
    <property type="entry name" value="STKc_SNRK"/>
    <property type="match status" value="1"/>
</dbReference>
<evidence type="ECO:0000256" key="17">
    <source>
        <dbReference type="ARBA" id="ARBA00054738"/>
    </source>
</evidence>
<dbReference type="GO" id="GO:0035556">
    <property type="term" value="P:intracellular signal transduction"/>
    <property type="evidence" value="ECO:0007669"/>
    <property type="project" value="TreeGrafter"/>
</dbReference>
<dbReference type="Proteomes" id="UP000708208">
    <property type="component" value="Unassembled WGS sequence"/>
</dbReference>
<dbReference type="GO" id="GO:0005737">
    <property type="term" value="C:cytoplasm"/>
    <property type="evidence" value="ECO:0007669"/>
    <property type="project" value="TreeGrafter"/>
</dbReference>
<evidence type="ECO:0000256" key="7">
    <source>
        <dbReference type="ARBA" id="ARBA00022553"/>
    </source>
</evidence>
<dbReference type="EMBL" id="CAJVCH010181064">
    <property type="protein sequence ID" value="CAG7729594.1"/>
    <property type="molecule type" value="Genomic_DNA"/>
</dbReference>
<keyword evidence="24" id="KW-1185">Reference proteome</keyword>
<evidence type="ECO:0000256" key="21">
    <source>
        <dbReference type="SAM" id="MobiDB-lite"/>
    </source>
</evidence>
<evidence type="ECO:0000256" key="14">
    <source>
        <dbReference type="ARBA" id="ARBA00023242"/>
    </source>
</evidence>
<evidence type="ECO:0000256" key="6">
    <source>
        <dbReference type="ARBA" id="ARBA00022527"/>
    </source>
</evidence>
<dbReference type="PANTHER" id="PTHR24346:SF45">
    <property type="entry name" value="PROTEIN KINASE DOMAIN-CONTAINING PROTEIN"/>
    <property type="match status" value="1"/>
</dbReference>
<proteinExistence type="inferred from homology"/>
<comment type="catalytic activity">
    <reaction evidence="15">
        <text>L-threonyl-[protein] + ATP = O-phospho-L-threonyl-[protein] + ADP + H(+)</text>
        <dbReference type="Rhea" id="RHEA:46608"/>
        <dbReference type="Rhea" id="RHEA-COMP:11060"/>
        <dbReference type="Rhea" id="RHEA-COMP:11605"/>
        <dbReference type="ChEBI" id="CHEBI:15378"/>
        <dbReference type="ChEBI" id="CHEBI:30013"/>
        <dbReference type="ChEBI" id="CHEBI:30616"/>
        <dbReference type="ChEBI" id="CHEBI:61977"/>
        <dbReference type="ChEBI" id="CHEBI:456216"/>
        <dbReference type="EC" id="2.7.11.1"/>
    </reaction>
</comment>
<reference evidence="23" key="1">
    <citation type="submission" date="2021-06" db="EMBL/GenBank/DDBJ databases">
        <authorList>
            <person name="Hodson N. C."/>
            <person name="Mongue J. A."/>
            <person name="Jaron S. K."/>
        </authorList>
    </citation>
    <scope>NUCLEOTIDE SEQUENCE</scope>
</reference>
<evidence type="ECO:0000256" key="11">
    <source>
        <dbReference type="ARBA" id="ARBA00022777"/>
    </source>
</evidence>
<evidence type="ECO:0000256" key="3">
    <source>
        <dbReference type="ARBA" id="ARBA00006692"/>
    </source>
</evidence>
<dbReference type="InterPro" id="IPR000719">
    <property type="entry name" value="Prot_kinase_dom"/>
</dbReference>
<feature type="compositionally biased region" description="Basic and acidic residues" evidence="21">
    <location>
        <begin position="490"/>
        <end position="502"/>
    </location>
</feature>
<feature type="compositionally biased region" description="Low complexity" evidence="21">
    <location>
        <begin position="378"/>
        <end position="389"/>
    </location>
</feature>
<evidence type="ECO:0000256" key="1">
    <source>
        <dbReference type="ARBA" id="ARBA00001946"/>
    </source>
</evidence>
<dbReference type="InterPro" id="IPR008271">
    <property type="entry name" value="Ser/Thr_kinase_AS"/>
</dbReference>
<keyword evidence="11" id="KW-0418">Kinase</keyword>
<feature type="compositionally biased region" description="Basic and acidic residues" evidence="21">
    <location>
        <begin position="349"/>
        <end position="358"/>
    </location>
</feature>
<evidence type="ECO:0000256" key="9">
    <source>
        <dbReference type="ARBA" id="ARBA00022723"/>
    </source>
</evidence>
<evidence type="ECO:0000256" key="16">
    <source>
        <dbReference type="ARBA" id="ARBA00048679"/>
    </source>
</evidence>
<dbReference type="PROSITE" id="PS00108">
    <property type="entry name" value="PROTEIN_KINASE_ST"/>
    <property type="match status" value="1"/>
</dbReference>
<evidence type="ECO:0000256" key="18">
    <source>
        <dbReference type="ARBA" id="ARBA00074971"/>
    </source>
</evidence>
<feature type="compositionally biased region" description="Acidic residues" evidence="21">
    <location>
        <begin position="359"/>
        <end position="369"/>
    </location>
</feature>
<dbReference type="EC" id="2.7.11.1" evidence="4"/>
<evidence type="ECO:0000256" key="12">
    <source>
        <dbReference type="ARBA" id="ARBA00022840"/>
    </source>
</evidence>
<gene>
    <name evidence="23" type="ORF">AFUS01_LOCUS18294</name>
</gene>
<dbReference type="CDD" id="cd14339">
    <property type="entry name" value="UBA_SNRK"/>
    <property type="match status" value="1"/>
</dbReference>
<organism evidence="23 24">
    <name type="scientific">Allacma fusca</name>
    <dbReference type="NCBI Taxonomy" id="39272"/>
    <lineage>
        <taxon>Eukaryota</taxon>
        <taxon>Metazoa</taxon>
        <taxon>Ecdysozoa</taxon>
        <taxon>Arthropoda</taxon>
        <taxon>Hexapoda</taxon>
        <taxon>Collembola</taxon>
        <taxon>Symphypleona</taxon>
        <taxon>Sminthuridae</taxon>
        <taxon>Allacma</taxon>
    </lineage>
</organism>
<dbReference type="InterPro" id="IPR017441">
    <property type="entry name" value="Protein_kinase_ATP_BS"/>
</dbReference>
<feature type="compositionally biased region" description="Low complexity" evidence="21">
    <location>
        <begin position="527"/>
        <end position="543"/>
    </location>
</feature>
<keyword evidence="14" id="KW-0539">Nucleus</keyword>
<comment type="caution">
    <text evidence="23">The sequence shown here is derived from an EMBL/GenBank/DDBJ whole genome shotgun (WGS) entry which is preliminary data.</text>
</comment>
<dbReference type="PROSITE" id="PS50011">
    <property type="entry name" value="PROTEIN_KINASE_DOM"/>
    <property type="match status" value="1"/>
</dbReference>
<evidence type="ECO:0000313" key="23">
    <source>
        <dbReference type="EMBL" id="CAG7729594.1"/>
    </source>
</evidence>
<dbReference type="PANTHER" id="PTHR24346">
    <property type="entry name" value="MAP/MICROTUBULE AFFINITY-REGULATING KINASE"/>
    <property type="match status" value="1"/>
</dbReference>
<sequence>MAGLYDLEETLGKGHFAVVKAAKHVFTGERVAVKVIDKTKLDAISQKGLLKEVLCMKLVQHPNVVRLYEVIDTTTKMYLVLELGQGDLYDLILKHQGGLNEDLARKYFSQILAAVSYCHKLHVCHRDLKPENVVFFPVDCQVKLTDFGFSNRFCPGVKLDTSCGSLAYSAPEILLGDAYDAPAVDIWSLGVILYMLVCGRAPFQEANDSETLTMIMDVKYSIPPHVSSPCRDLISRMLVRYPEKRATLAEIEKDPWIIQGGHLPSQVQNPLISAHRLTPEERNSIVQQMVVGEITTREQILEALQRNAYNHVTSTFYLLAEKLLRERGNNEGGDDKPGTSSALTASLESLHDRRKSSDTEDLASGEDDSLAPLDLEIKGSSASGSQSSKKTSRMHTVLSSSALSELDKSLPILEEDIIGHCEEGKNFEDSAGPLPQAVGNVIRRTHYNHRRVMVPQRSASCSSSEDEDSEKKKRSLPPHRHKNKGARGHNSGEEITRRFRDDESSDEQSGGCAGGFSGNAAPHSLVSMGQNSSNGSGGSRSYNPPGAQGGGDSQSDASSAKDAEGNQCNNNSQHDKHHRVYEDGSRSITTSLSFFERESDLSPQLSNLTLRKLPPSISAGCVGNVDITERHSCTNMAYSVKNVVSGTVSDPVSGRSVAKKSKKLFFSWFFIKRKKNINNTIPASSGIYKTRSCAELKSKNGMNRKHMDVNQNV</sequence>
<evidence type="ECO:0000256" key="10">
    <source>
        <dbReference type="ARBA" id="ARBA00022741"/>
    </source>
</evidence>
<dbReference type="GO" id="GO:0046872">
    <property type="term" value="F:metal ion binding"/>
    <property type="evidence" value="ECO:0007669"/>
    <property type="project" value="UniProtKB-KW"/>
</dbReference>
<keyword evidence="5" id="KW-0488">Methylation</keyword>
<dbReference type="GO" id="GO:0005634">
    <property type="term" value="C:nucleus"/>
    <property type="evidence" value="ECO:0007669"/>
    <property type="project" value="UniProtKB-SubCell"/>
</dbReference>
<dbReference type="PROSITE" id="PS00107">
    <property type="entry name" value="PROTEIN_KINASE_ATP"/>
    <property type="match status" value="1"/>
</dbReference>
<evidence type="ECO:0000256" key="4">
    <source>
        <dbReference type="ARBA" id="ARBA00012513"/>
    </source>
</evidence>
<keyword evidence="8" id="KW-0808">Transferase</keyword>
<feature type="binding site" evidence="20">
    <location>
        <position position="34"/>
    </location>
    <ligand>
        <name>ATP</name>
        <dbReference type="ChEBI" id="CHEBI:30616"/>
    </ligand>
</feature>